<accession>A0ABN1RJF2</accession>
<keyword evidence="3" id="KW-1185">Reference proteome</keyword>
<protein>
    <submittedName>
        <fullName evidence="2">Alpha/beta fold hydrolase</fullName>
    </submittedName>
</protein>
<keyword evidence="2" id="KW-0378">Hydrolase</keyword>
<sequence length="325" mass="34884">MSAKKSTNGRTLARQRRIFQVLERVAPAVGARMLDTIWFRLPQVSEKAKRLRVELPEATPLELPFEGGIVRGRIWSGGVAGGAVRGQGGVDGPTIYLVHGWGGWGLQLAAFVPPLLDAGFRVVAFDAPSHGESEPGRDGAQRSTLPELADAFEAVVAAYGPAYGVMAHSLGAAAVTLALRDGFGARRIVFLATATDFREGLAQYEAHLGFGPRIRAGFLRRFSRRFGPMEGYTVPTIVDALAEERELPALLVIHDRSDRETSADGSIALVDVWPDAKLHLTDGLGHNRVLRDPAVVAAATGFLTEGSTERAAADLPKEEQETMQG</sequence>
<dbReference type="RefSeq" id="WP_343980616.1">
    <property type="nucleotide sequence ID" value="NZ_BAAAHK010000019.1"/>
</dbReference>
<proteinExistence type="predicted"/>
<evidence type="ECO:0000313" key="2">
    <source>
        <dbReference type="EMBL" id="GAA0958336.1"/>
    </source>
</evidence>
<dbReference type="GO" id="GO:0016787">
    <property type="term" value="F:hydrolase activity"/>
    <property type="evidence" value="ECO:0007669"/>
    <property type="project" value="UniProtKB-KW"/>
</dbReference>
<dbReference type="SUPFAM" id="SSF53474">
    <property type="entry name" value="alpha/beta-Hydrolases"/>
    <property type="match status" value="1"/>
</dbReference>
<dbReference type="InterPro" id="IPR050228">
    <property type="entry name" value="Carboxylesterase_BioH"/>
</dbReference>
<evidence type="ECO:0000313" key="3">
    <source>
        <dbReference type="Proteomes" id="UP001500542"/>
    </source>
</evidence>
<dbReference type="PANTHER" id="PTHR43194">
    <property type="entry name" value="HYDROLASE ALPHA/BETA FOLD FAMILY"/>
    <property type="match status" value="1"/>
</dbReference>
<dbReference type="PANTHER" id="PTHR43194:SF2">
    <property type="entry name" value="PEROXISOMAL MEMBRANE PROTEIN LPX1"/>
    <property type="match status" value="1"/>
</dbReference>
<evidence type="ECO:0000259" key="1">
    <source>
        <dbReference type="Pfam" id="PF12697"/>
    </source>
</evidence>
<organism evidence="2 3">
    <name type="scientific">Kribbella koreensis</name>
    <dbReference type="NCBI Taxonomy" id="57909"/>
    <lineage>
        <taxon>Bacteria</taxon>
        <taxon>Bacillati</taxon>
        <taxon>Actinomycetota</taxon>
        <taxon>Actinomycetes</taxon>
        <taxon>Propionibacteriales</taxon>
        <taxon>Kribbellaceae</taxon>
        <taxon>Kribbella</taxon>
    </lineage>
</organism>
<comment type="caution">
    <text evidence="2">The sequence shown here is derived from an EMBL/GenBank/DDBJ whole genome shotgun (WGS) entry which is preliminary data.</text>
</comment>
<dbReference type="InterPro" id="IPR029058">
    <property type="entry name" value="AB_hydrolase_fold"/>
</dbReference>
<name>A0ABN1RJF2_9ACTN</name>
<feature type="domain" description="AB hydrolase-1" evidence="1">
    <location>
        <begin position="96"/>
        <end position="299"/>
    </location>
</feature>
<dbReference type="Gene3D" id="3.40.50.1820">
    <property type="entry name" value="alpha/beta hydrolase"/>
    <property type="match status" value="1"/>
</dbReference>
<dbReference type="Pfam" id="PF12697">
    <property type="entry name" value="Abhydrolase_6"/>
    <property type="match status" value="1"/>
</dbReference>
<dbReference type="Proteomes" id="UP001500542">
    <property type="component" value="Unassembled WGS sequence"/>
</dbReference>
<dbReference type="EMBL" id="BAAAHK010000019">
    <property type="protein sequence ID" value="GAA0958336.1"/>
    <property type="molecule type" value="Genomic_DNA"/>
</dbReference>
<reference evidence="2 3" key="1">
    <citation type="journal article" date="2019" name="Int. J. Syst. Evol. Microbiol.">
        <title>The Global Catalogue of Microorganisms (GCM) 10K type strain sequencing project: providing services to taxonomists for standard genome sequencing and annotation.</title>
        <authorList>
            <consortium name="The Broad Institute Genomics Platform"/>
            <consortium name="The Broad Institute Genome Sequencing Center for Infectious Disease"/>
            <person name="Wu L."/>
            <person name="Ma J."/>
        </authorList>
    </citation>
    <scope>NUCLEOTIDE SEQUENCE [LARGE SCALE GENOMIC DNA]</scope>
    <source>
        <strain evidence="2 3">JCM 10977</strain>
    </source>
</reference>
<dbReference type="InterPro" id="IPR000073">
    <property type="entry name" value="AB_hydrolase_1"/>
</dbReference>
<gene>
    <name evidence="2" type="ORF">GCM10009554_70430</name>
</gene>